<keyword evidence="6" id="KW-1185">Reference proteome</keyword>
<gene>
    <name evidence="5" type="primary">g11220</name>
    <name evidence="5" type="ORF">VP750_LOCUS10047</name>
</gene>
<evidence type="ECO:0000256" key="3">
    <source>
        <dbReference type="ARBA" id="ARBA00024018"/>
    </source>
</evidence>
<evidence type="ECO:0000256" key="1">
    <source>
        <dbReference type="ARBA" id="ARBA00023002"/>
    </source>
</evidence>
<dbReference type="PANTHER" id="PTHR45934:SF9">
    <property type="entry name" value="FAD_NAD(P)-BINDING OXIDOREDUCTASE FAMILY PROTEIN"/>
    <property type="match status" value="1"/>
</dbReference>
<dbReference type="InterPro" id="IPR044560">
    <property type="entry name" value="MOase"/>
</dbReference>
<dbReference type="Pfam" id="PF01494">
    <property type="entry name" value="FAD_binding_3"/>
    <property type="match status" value="1"/>
</dbReference>
<comment type="caution">
    <text evidence="5">The sequence shown here is derived from an EMBL/GenBank/DDBJ whole genome shotgun (WGS) entry which is preliminary data.</text>
</comment>
<keyword evidence="2" id="KW-0503">Monooxygenase</keyword>
<dbReference type="EMBL" id="CAXHTA020000018">
    <property type="protein sequence ID" value="CAL5228141.1"/>
    <property type="molecule type" value="Genomic_DNA"/>
</dbReference>
<protein>
    <submittedName>
        <fullName evidence="5">G11220 protein</fullName>
    </submittedName>
</protein>
<reference evidence="5 6" key="1">
    <citation type="submission" date="2024-06" db="EMBL/GenBank/DDBJ databases">
        <authorList>
            <person name="Kraege A."/>
            <person name="Thomma B."/>
        </authorList>
    </citation>
    <scope>NUCLEOTIDE SEQUENCE [LARGE SCALE GENOMIC DNA]</scope>
</reference>
<dbReference type="PANTHER" id="PTHR45934">
    <property type="entry name" value="FAD/NAD(P)-BINDING OXIDOREDUCTASE FAMILY PROTEIN"/>
    <property type="match status" value="1"/>
</dbReference>
<organism evidence="5 6">
    <name type="scientific">Coccomyxa viridis</name>
    <dbReference type="NCBI Taxonomy" id="1274662"/>
    <lineage>
        <taxon>Eukaryota</taxon>
        <taxon>Viridiplantae</taxon>
        <taxon>Chlorophyta</taxon>
        <taxon>core chlorophytes</taxon>
        <taxon>Trebouxiophyceae</taxon>
        <taxon>Trebouxiophyceae incertae sedis</taxon>
        <taxon>Coccomyxaceae</taxon>
        <taxon>Coccomyxa</taxon>
    </lineage>
</organism>
<dbReference type="Proteomes" id="UP001497392">
    <property type="component" value="Unassembled WGS sequence"/>
</dbReference>
<dbReference type="InterPro" id="IPR036188">
    <property type="entry name" value="FAD/NAD-bd_sf"/>
</dbReference>
<dbReference type="SUPFAM" id="SSF51905">
    <property type="entry name" value="FAD/NAD(P)-binding domain"/>
    <property type="match status" value="1"/>
</dbReference>
<comment type="similarity">
    <text evidence="3">Belongs to the 3-hydroxybenzoate 6-hydroxylase family.</text>
</comment>
<feature type="domain" description="FAD-binding" evidence="4">
    <location>
        <begin position="12"/>
        <end position="338"/>
    </location>
</feature>
<sequence>MAVGQREFPQRDAIIVGGGYGALSAALALHRVGISSLVLEKSPAARQEGFSIGAWSNAWRALEELGVADAVRKGHIAQNRVQFADSDQNVYKELRIQELPPPEGMDINEFRVIRRMAVPSAISDALPKDTIHYGCKILRATVTPTGAEVELEGGQKLTAKLVILGDGVHSKSAAKYHKMPLRVMDIVGWRAIVEVDCEDESQAATISNGPNVRTGTVPVSYDPERKKMLWYYFVAAAMKAEDVKKYNTPQQHKDGMLSYLKGWSAPRIKALIAQTPSETILLSHIYERQVEAGKPWFEGCLTGVGDCAHATRPDLGQGGAMAIEDGVELGVYIREAMEEAEKPFGKMNPEQISAALRKYEIARSHRVAHIVGKSGKIGSMFMLMGYLPKFVMRFILSMLLQPATFLEHTLWAPHGKLCQPDSHRMNSAAHHPTNGAVAAT</sequence>
<dbReference type="Gene3D" id="3.50.50.60">
    <property type="entry name" value="FAD/NAD(P)-binding domain"/>
    <property type="match status" value="1"/>
</dbReference>
<evidence type="ECO:0000256" key="2">
    <source>
        <dbReference type="ARBA" id="ARBA00023033"/>
    </source>
</evidence>
<evidence type="ECO:0000313" key="5">
    <source>
        <dbReference type="EMBL" id="CAL5228141.1"/>
    </source>
</evidence>
<dbReference type="PRINTS" id="PR00420">
    <property type="entry name" value="RNGMNOXGNASE"/>
</dbReference>
<proteinExistence type="inferred from homology"/>
<keyword evidence="1" id="KW-0560">Oxidoreductase</keyword>
<accession>A0ABP1G7D1</accession>
<name>A0ABP1G7D1_9CHLO</name>
<evidence type="ECO:0000313" key="6">
    <source>
        <dbReference type="Proteomes" id="UP001497392"/>
    </source>
</evidence>
<evidence type="ECO:0000259" key="4">
    <source>
        <dbReference type="Pfam" id="PF01494"/>
    </source>
</evidence>
<dbReference type="InterPro" id="IPR002938">
    <property type="entry name" value="FAD-bd"/>
</dbReference>